<proteinExistence type="predicted"/>
<reference evidence="1" key="1">
    <citation type="submission" date="2011-08" db="EMBL/GenBank/DDBJ databases">
        <title>Complete sequence of plasmid 1 of Streptomyces violaceusniger Tu 4113.</title>
        <authorList>
            <consortium name="US DOE Joint Genome Institute"/>
            <person name="Lucas S."/>
            <person name="Han J."/>
            <person name="Lapidus A."/>
            <person name="Cheng J.-F."/>
            <person name="Goodwin L."/>
            <person name="Pitluck S."/>
            <person name="Peters L."/>
            <person name="Ivanova N."/>
            <person name="Daligault H."/>
            <person name="Detter J.C."/>
            <person name="Han C."/>
            <person name="Tapia R."/>
            <person name="Land M."/>
            <person name="Hauser L."/>
            <person name="Kyrpides N."/>
            <person name="Ivanova N."/>
            <person name="Pagani I."/>
            <person name="Hagen A."/>
            <person name="Katz L."/>
            <person name="Fiedler H.-P."/>
            <person name="Keasling J."/>
            <person name="Fortman J."/>
            <person name="Woyke T."/>
        </authorList>
    </citation>
    <scope>NUCLEOTIDE SEQUENCE [LARGE SCALE GENOMIC DNA]</scope>
    <source>
        <strain evidence="1">Tu 4113</strain>
        <plasmid evidence="1">pSTRVI01</plasmid>
    </source>
</reference>
<evidence type="ECO:0000313" key="2">
    <source>
        <dbReference type="Proteomes" id="UP000008703"/>
    </source>
</evidence>
<sequence>MKPDAEVHVKGFDREMSEEEVLSHLAELRHRAAMHTLILDDDDYEAAIDEAAREIAGEPVL</sequence>
<dbReference type="EMBL" id="CP002995">
    <property type="protein sequence ID" value="AEM88542.1"/>
    <property type="molecule type" value="Genomic_DNA"/>
</dbReference>
<evidence type="ECO:0000313" key="1">
    <source>
        <dbReference type="EMBL" id="AEM88542.1"/>
    </source>
</evidence>
<accession>G2PGP6</accession>
<keyword evidence="1" id="KW-0614">Plasmid</keyword>
<keyword evidence="2" id="KW-1185">Reference proteome</keyword>
<dbReference type="Proteomes" id="UP000008703">
    <property type="component" value="Plasmid pSTRVI01"/>
</dbReference>
<dbReference type="AlphaFoldDB" id="G2PGP6"/>
<organism evidence="1 2">
    <name type="scientific">Streptomyces violaceusniger (strain Tu 4113)</name>
    <dbReference type="NCBI Taxonomy" id="653045"/>
    <lineage>
        <taxon>Bacteria</taxon>
        <taxon>Bacillati</taxon>
        <taxon>Actinomycetota</taxon>
        <taxon>Actinomycetes</taxon>
        <taxon>Kitasatosporales</taxon>
        <taxon>Streptomycetaceae</taxon>
        <taxon>Streptomyces</taxon>
        <taxon>Streptomyces violaceusniger group</taxon>
    </lineage>
</organism>
<protein>
    <submittedName>
        <fullName evidence="1">Uncharacterized protein</fullName>
    </submittedName>
</protein>
<name>G2PGP6_STRV4</name>
<dbReference type="HOGENOM" id="CLU_2921030_0_0_11"/>
<geneLocation type="plasmid" evidence="1 2">
    <name>pSTRVI01</name>
</geneLocation>
<dbReference type="KEGG" id="svl:Strvi_9255"/>
<dbReference type="RefSeq" id="WP_014043477.1">
    <property type="nucleotide sequence ID" value="NC_015951.1"/>
</dbReference>
<gene>
    <name evidence="1" type="ORF">Strvi_9255</name>
</gene>